<feature type="transmembrane region" description="Helical" evidence="6">
    <location>
        <begin position="21"/>
        <end position="42"/>
    </location>
</feature>
<keyword evidence="3 6" id="KW-0812">Transmembrane</keyword>
<feature type="domain" description="ABC3 transporter permease C-terminal" evidence="7">
    <location>
        <begin position="673"/>
        <end position="785"/>
    </location>
</feature>
<feature type="domain" description="MacB-like periplasmic core" evidence="8">
    <location>
        <begin position="432"/>
        <end position="632"/>
    </location>
</feature>
<evidence type="ECO:0000259" key="8">
    <source>
        <dbReference type="Pfam" id="PF12704"/>
    </source>
</evidence>
<dbReference type="InterPro" id="IPR003838">
    <property type="entry name" value="ABC3_permease_C"/>
</dbReference>
<dbReference type="PROSITE" id="PS51257">
    <property type="entry name" value="PROKAR_LIPOPROTEIN"/>
    <property type="match status" value="1"/>
</dbReference>
<dbReference type="InterPro" id="IPR050250">
    <property type="entry name" value="Macrolide_Exporter_MacB"/>
</dbReference>
<dbReference type="Pfam" id="PF02687">
    <property type="entry name" value="FtsX"/>
    <property type="match status" value="2"/>
</dbReference>
<gene>
    <name evidence="9" type="ORF">GCM10023189_02700</name>
</gene>
<dbReference type="RefSeq" id="WP_345239841.1">
    <property type="nucleotide sequence ID" value="NZ_BAABHD010000003.1"/>
</dbReference>
<keyword evidence="4 6" id="KW-1133">Transmembrane helix</keyword>
<evidence type="ECO:0000256" key="1">
    <source>
        <dbReference type="ARBA" id="ARBA00004651"/>
    </source>
</evidence>
<dbReference type="InterPro" id="IPR025857">
    <property type="entry name" value="MacB_PCD"/>
</dbReference>
<sequence>MLYNYLKIAVRTLWKNPLYSLLNIAGLALSIACCTLIALYVWDEWNFDRANPHAGSIYRIVEDQKQGDEWFKVAVTPGPLAPTLKSDYPEVVQTARLGMWSGIFKLGKQSFEENEVYFADNTLLSMFDMPLLKGNPKTALLQPNEMLLTETMARKYFGADWQKNPNVLGQTLRLNNETDYIVAGVVQDRPYNSHLQFDVLLSFEHVVKNDKWGYQWSSNSYYTYVQLREGTDVTAFNEKIKEHLKRYNPSTETTLALQPLTDIYLYSKFAFNTDSWGSRSDILYVQIFSIVGLIVLLIAGINFVNLSTARSMRRAREVGVRKTIGAQRWHLVMQFLGESVLLTLVAALVGGMIATALMPLFNELSGKNLSITYASRPFLLTMGLLVVGIGLLAGLYPAFLLSSFKPAKVLKGIFNVRSGKAFRQSLVVGQFALSVILIICTMLVYRQLTFMQQKDLGFDKAQLLYVRMGGQLKQKALLFKQELENSSHVQKAAATTATLINVGNETNIEWEGQQKGDEFLITQMNVDEDFIPTVGMKMRQGRNFSPAFTTDSISGFIINEAAAWRMGYTSNAVGKKVTFWGQTGNIVGVVKDFHYRPLNVPIAPLILRYRPREFYFNMLVKTKPGQVANALQTIAQVYKRYETESPLHTGFIDQELDRQYQREQRTARIILYFSGLAILIACLGLFGLVAFNAEQRMKEIGIRKVLGASIASIVSLLSSDLLKLVLIAVLVASPVAWWVMRTWLQGFAYRIDMAWWVFALAGGMAVLIALLTVGFQSIKAALMNPVITLKTE</sequence>
<organism evidence="9 10">
    <name type="scientific">Nibrella saemangeumensis</name>
    <dbReference type="NCBI Taxonomy" id="1084526"/>
    <lineage>
        <taxon>Bacteria</taxon>
        <taxon>Pseudomonadati</taxon>
        <taxon>Bacteroidota</taxon>
        <taxon>Cytophagia</taxon>
        <taxon>Cytophagales</taxon>
        <taxon>Spirosomataceae</taxon>
        <taxon>Nibrella</taxon>
    </lineage>
</organism>
<dbReference type="PANTHER" id="PTHR30572:SF18">
    <property type="entry name" value="ABC-TYPE MACROLIDE FAMILY EXPORT SYSTEM PERMEASE COMPONENT 2"/>
    <property type="match status" value="1"/>
</dbReference>
<dbReference type="PANTHER" id="PTHR30572">
    <property type="entry name" value="MEMBRANE COMPONENT OF TRANSPORTER-RELATED"/>
    <property type="match status" value="1"/>
</dbReference>
<accession>A0ABP8MB52</accession>
<dbReference type="Proteomes" id="UP001501175">
    <property type="component" value="Unassembled WGS sequence"/>
</dbReference>
<reference evidence="10" key="1">
    <citation type="journal article" date="2019" name="Int. J. Syst. Evol. Microbiol.">
        <title>The Global Catalogue of Microorganisms (GCM) 10K type strain sequencing project: providing services to taxonomists for standard genome sequencing and annotation.</title>
        <authorList>
            <consortium name="The Broad Institute Genomics Platform"/>
            <consortium name="The Broad Institute Genome Sequencing Center for Infectious Disease"/>
            <person name="Wu L."/>
            <person name="Ma J."/>
        </authorList>
    </citation>
    <scope>NUCLEOTIDE SEQUENCE [LARGE SCALE GENOMIC DNA]</scope>
    <source>
        <strain evidence="10">JCM 17927</strain>
    </source>
</reference>
<evidence type="ECO:0000313" key="9">
    <source>
        <dbReference type="EMBL" id="GAA4446976.1"/>
    </source>
</evidence>
<name>A0ABP8MB52_9BACT</name>
<evidence type="ECO:0000256" key="2">
    <source>
        <dbReference type="ARBA" id="ARBA00022475"/>
    </source>
</evidence>
<feature type="transmembrane region" description="Helical" evidence="6">
    <location>
        <begin position="283"/>
        <end position="306"/>
    </location>
</feature>
<evidence type="ECO:0000256" key="6">
    <source>
        <dbReference type="SAM" id="Phobius"/>
    </source>
</evidence>
<proteinExistence type="predicted"/>
<feature type="transmembrane region" description="Helical" evidence="6">
    <location>
        <begin position="331"/>
        <end position="358"/>
    </location>
</feature>
<dbReference type="Pfam" id="PF12704">
    <property type="entry name" value="MacB_PCD"/>
    <property type="match status" value="2"/>
</dbReference>
<comment type="caution">
    <text evidence="9">The sequence shown here is derived from an EMBL/GenBank/DDBJ whole genome shotgun (WGS) entry which is preliminary data.</text>
</comment>
<dbReference type="EMBL" id="BAABHD010000003">
    <property type="protein sequence ID" value="GAA4446976.1"/>
    <property type="molecule type" value="Genomic_DNA"/>
</dbReference>
<evidence type="ECO:0000256" key="4">
    <source>
        <dbReference type="ARBA" id="ARBA00022989"/>
    </source>
</evidence>
<evidence type="ECO:0000259" key="7">
    <source>
        <dbReference type="Pfam" id="PF02687"/>
    </source>
</evidence>
<feature type="transmembrane region" description="Helical" evidence="6">
    <location>
        <begin position="669"/>
        <end position="693"/>
    </location>
</feature>
<comment type="subcellular location">
    <subcellularLocation>
        <location evidence="1">Cell membrane</location>
        <topology evidence="1">Multi-pass membrane protein</topology>
    </subcellularLocation>
</comment>
<feature type="transmembrane region" description="Helical" evidence="6">
    <location>
        <begin position="753"/>
        <end position="775"/>
    </location>
</feature>
<keyword evidence="5 6" id="KW-0472">Membrane</keyword>
<feature type="domain" description="ABC3 transporter permease C-terminal" evidence="7">
    <location>
        <begin position="290"/>
        <end position="404"/>
    </location>
</feature>
<feature type="transmembrane region" description="Helical" evidence="6">
    <location>
        <begin position="425"/>
        <end position="445"/>
    </location>
</feature>
<protein>
    <submittedName>
        <fullName evidence="9">ABC transporter permease</fullName>
    </submittedName>
</protein>
<feature type="domain" description="MacB-like periplasmic core" evidence="8">
    <location>
        <begin position="20"/>
        <end position="242"/>
    </location>
</feature>
<evidence type="ECO:0000256" key="5">
    <source>
        <dbReference type="ARBA" id="ARBA00023136"/>
    </source>
</evidence>
<evidence type="ECO:0000313" key="10">
    <source>
        <dbReference type="Proteomes" id="UP001501175"/>
    </source>
</evidence>
<keyword evidence="10" id="KW-1185">Reference proteome</keyword>
<feature type="transmembrane region" description="Helical" evidence="6">
    <location>
        <begin position="705"/>
        <end position="733"/>
    </location>
</feature>
<feature type="transmembrane region" description="Helical" evidence="6">
    <location>
        <begin position="378"/>
        <end position="404"/>
    </location>
</feature>
<evidence type="ECO:0000256" key="3">
    <source>
        <dbReference type="ARBA" id="ARBA00022692"/>
    </source>
</evidence>
<keyword evidence="2" id="KW-1003">Cell membrane</keyword>